<reference evidence="1" key="1">
    <citation type="journal article" date="2012" name="Nature">
        <title>The oyster genome reveals stress adaptation and complexity of shell formation.</title>
        <authorList>
            <person name="Zhang G."/>
            <person name="Fang X."/>
            <person name="Guo X."/>
            <person name="Li L."/>
            <person name="Luo R."/>
            <person name="Xu F."/>
            <person name="Yang P."/>
            <person name="Zhang L."/>
            <person name="Wang X."/>
            <person name="Qi H."/>
            <person name="Xiong Z."/>
            <person name="Que H."/>
            <person name="Xie Y."/>
            <person name="Holland P.W."/>
            <person name="Paps J."/>
            <person name="Zhu Y."/>
            <person name="Wu F."/>
            <person name="Chen Y."/>
            <person name="Wang J."/>
            <person name="Peng C."/>
            <person name="Meng J."/>
            <person name="Yang L."/>
            <person name="Liu J."/>
            <person name="Wen B."/>
            <person name="Zhang N."/>
            <person name="Huang Z."/>
            <person name="Zhu Q."/>
            <person name="Feng Y."/>
            <person name="Mount A."/>
            <person name="Hedgecock D."/>
            <person name="Xu Z."/>
            <person name="Liu Y."/>
            <person name="Domazet-Loso T."/>
            <person name="Du Y."/>
            <person name="Sun X."/>
            <person name="Zhang S."/>
            <person name="Liu B."/>
            <person name="Cheng P."/>
            <person name="Jiang X."/>
            <person name="Li J."/>
            <person name="Fan D."/>
            <person name="Wang W."/>
            <person name="Fu W."/>
            <person name="Wang T."/>
            <person name="Wang B."/>
            <person name="Zhang J."/>
            <person name="Peng Z."/>
            <person name="Li Y."/>
            <person name="Li N."/>
            <person name="Wang J."/>
            <person name="Chen M."/>
            <person name="He Y."/>
            <person name="Tan F."/>
            <person name="Song X."/>
            <person name="Zheng Q."/>
            <person name="Huang R."/>
            <person name="Yang H."/>
            <person name="Du X."/>
            <person name="Chen L."/>
            <person name="Yang M."/>
            <person name="Gaffney P.M."/>
            <person name="Wang S."/>
            <person name="Luo L."/>
            <person name="She Z."/>
            <person name="Ming Y."/>
            <person name="Huang W."/>
            <person name="Zhang S."/>
            <person name="Huang B."/>
            <person name="Zhang Y."/>
            <person name="Qu T."/>
            <person name="Ni P."/>
            <person name="Miao G."/>
            <person name="Wang J."/>
            <person name="Wang Q."/>
            <person name="Steinberg C.E."/>
            <person name="Wang H."/>
            <person name="Li N."/>
            <person name="Qian L."/>
            <person name="Zhang G."/>
            <person name="Li Y."/>
            <person name="Yang H."/>
            <person name="Liu X."/>
            <person name="Wang J."/>
            <person name="Yin Y."/>
            <person name="Wang J."/>
        </authorList>
    </citation>
    <scope>NUCLEOTIDE SEQUENCE [LARGE SCALE GENOMIC DNA]</scope>
    <source>
        <strain evidence="1">05x7-T-G4-1.051#20</strain>
    </source>
</reference>
<name>K1RCM0_MAGGI</name>
<protein>
    <submittedName>
        <fullName evidence="1">Uncharacterized protein</fullName>
    </submittedName>
</protein>
<dbReference type="HOGENOM" id="CLU_3016227_0_0_1"/>
<sequence length="56" mass="6116">MRLMGDDAVQTGREGAGKEVGKSHNTGYAGLPRTDIRHFDNMRSDTDGCCTDSDIR</sequence>
<evidence type="ECO:0000313" key="1">
    <source>
        <dbReference type="EMBL" id="EKC38975.1"/>
    </source>
</evidence>
<gene>
    <name evidence="1" type="ORF">CGI_10026744</name>
</gene>
<proteinExistence type="predicted"/>
<dbReference type="AlphaFoldDB" id="K1RCM0"/>
<accession>K1RCM0</accession>
<organism evidence="1">
    <name type="scientific">Magallana gigas</name>
    <name type="common">Pacific oyster</name>
    <name type="synonym">Crassostrea gigas</name>
    <dbReference type="NCBI Taxonomy" id="29159"/>
    <lineage>
        <taxon>Eukaryota</taxon>
        <taxon>Metazoa</taxon>
        <taxon>Spiralia</taxon>
        <taxon>Lophotrochozoa</taxon>
        <taxon>Mollusca</taxon>
        <taxon>Bivalvia</taxon>
        <taxon>Autobranchia</taxon>
        <taxon>Pteriomorphia</taxon>
        <taxon>Ostreida</taxon>
        <taxon>Ostreoidea</taxon>
        <taxon>Ostreidae</taxon>
        <taxon>Magallana</taxon>
    </lineage>
</organism>
<dbReference type="InParanoid" id="K1RCM0"/>
<dbReference type="EMBL" id="JH816265">
    <property type="protein sequence ID" value="EKC38975.1"/>
    <property type="molecule type" value="Genomic_DNA"/>
</dbReference>